<name>A0ABP0UTA2_9BRYO</name>
<dbReference type="Proteomes" id="UP001497512">
    <property type="component" value="Chromosome 5"/>
</dbReference>
<dbReference type="EMBL" id="OZ019897">
    <property type="protein sequence ID" value="CAK9226534.1"/>
    <property type="molecule type" value="Genomic_DNA"/>
</dbReference>
<dbReference type="PANTHER" id="PTHR34464">
    <property type="entry name" value="OS09G0376300 PROTEIN"/>
    <property type="match status" value="1"/>
</dbReference>
<sequence length="160" mass="18257">MAIAAVALAGLWRKMTVLARPHANYIRKNQRRGRQVPAERSSSWPKRQGRRPRNWQKRRVDTEFDMVIVPADGISMSGSDSGDSDWSVGWFEPHHADFAAENDQLENNSFAVLVPCYGSPSRCQLQREEPNPAWTAILANLSRQTSQEAKEHLERWLTCL</sequence>
<evidence type="ECO:0000313" key="2">
    <source>
        <dbReference type="EMBL" id="CAK9226534.1"/>
    </source>
</evidence>
<evidence type="ECO:0000313" key="3">
    <source>
        <dbReference type="Proteomes" id="UP001497512"/>
    </source>
</evidence>
<evidence type="ECO:0000256" key="1">
    <source>
        <dbReference type="SAM" id="MobiDB-lite"/>
    </source>
</evidence>
<gene>
    <name evidence="2" type="ORF">CSSPTR1EN2_LOCUS18287</name>
</gene>
<reference evidence="2" key="1">
    <citation type="submission" date="2024-02" db="EMBL/GenBank/DDBJ databases">
        <authorList>
            <consortium name="ELIXIR-Norway"/>
            <consortium name="Elixir Norway"/>
        </authorList>
    </citation>
    <scope>NUCLEOTIDE SEQUENCE</scope>
</reference>
<dbReference type="PANTHER" id="PTHR34464:SF3">
    <property type="entry name" value="OS09G0376300 PROTEIN"/>
    <property type="match status" value="1"/>
</dbReference>
<proteinExistence type="predicted"/>
<accession>A0ABP0UTA2</accession>
<feature type="region of interest" description="Disordered" evidence="1">
    <location>
        <begin position="28"/>
        <end position="55"/>
    </location>
</feature>
<keyword evidence="3" id="KW-1185">Reference proteome</keyword>
<protein>
    <submittedName>
        <fullName evidence="2">Uncharacterized protein</fullName>
    </submittedName>
</protein>
<organism evidence="2 3">
    <name type="scientific">Sphagnum troendelagicum</name>
    <dbReference type="NCBI Taxonomy" id="128251"/>
    <lineage>
        <taxon>Eukaryota</taxon>
        <taxon>Viridiplantae</taxon>
        <taxon>Streptophyta</taxon>
        <taxon>Embryophyta</taxon>
        <taxon>Bryophyta</taxon>
        <taxon>Sphagnophytina</taxon>
        <taxon>Sphagnopsida</taxon>
        <taxon>Sphagnales</taxon>
        <taxon>Sphagnaceae</taxon>
        <taxon>Sphagnum</taxon>
    </lineage>
</organism>